<protein>
    <submittedName>
        <fullName evidence="7">NBS-LRR resistance protein</fullName>
    </submittedName>
</protein>
<dbReference type="InterPro" id="IPR002182">
    <property type="entry name" value="NB-ARC"/>
</dbReference>
<comment type="caution">
    <text evidence="7">The sequence shown here is derived from an EMBL/GenBank/DDBJ whole genome shotgun (WGS) entry which is preliminary data.</text>
</comment>
<evidence type="ECO:0000259" key="6">
    <source>
        <dbReference type="Pfam" id="PF18052"/>
    </source>
</evidence>
<sequence>MASVVAEAFLSAFVEVLLEKIISTEFVNYFRSKKLDVSLLEKLKLTLLSLQAVLNDAEEKQITNPSVKQWLDNLRDVIFEADDLLDKINTEALRSKVNKVRNMNILSSSFKQSYGLINFDIQRLFERLEQFARKGHLLGLKEGASCGVWNGTPTSSVVDESAIYGRDGDRKKLKEFLLRTSDDGDKIGVISIVGMGGVGKTTLAKLLYNDPEVKEKFDLKGWAYISKDFDIVRVTKTLLESVTFKTIDTDNLNTMHSEFVASKRTDTSDLNTLQVQLQQSLCHKIFLLVLDDMWDGSYVDWNNLKDIFNAGKMGSKIIITTRDERVALFTHTFLPIHYLTPLQSDECWSLLSKHAFGASNYKLRSNLQVVGKEIAKKCDGLPLAAVALGGLLRTKLSRDDWNDVLR</sequence>
<dbReference type="STRING" id="57577.A0A2K3M7Y2"/>
<dbReference type="Proteomes" id="UP000236291">
    <property type="component" value="Unassembled WGS sequence"/>
</dbReference>
<evidence type="ECO:0000313" key="8">
    <source>
        <dbReference type="Proteomes" id="UP000236291"/>
    </source>
</evidence>
<evidence type="ECO:0000256" key="1">
    <source>
        <dbReference type="ARBA" id="ARBA00022737"/>
    </source>
</evidence>
<dbReference type="GO" id="GO:0043531">
    <property type="term" value="F:ADP binding"/>
    <property type="evidence" value="ECO:0007669"/>
    <property type="project" value="InterPro"/>
</dbReference>
<dbReference type="PRINTS" id="PR00364">
    <property type="entry name" value="DISEASERSIST"/>
</dbReference>
<evidence type="ECO:0000256" key="4">
    <source>
        <dbReference type="ARBA" id="ARBA00022840"/>
    </source>
</evidence>
<dbReference type="ExpressionAtlas" id="A0A2K3M7Y2">
    <property type="expression patterns" value="baseline"/>
</dbReference>
<dbReference type="Gene3D" id="1.20.5.4130">
    <property type="match status" value="1"/>
</dbReference>
<proteinExistence type="predicted"/>
<keyword evidence="1" id="KW-0677">Repeat</keyword>
<dbReference type="EMBL" id="ASHM01052368">
    <property type="protein sequence ID" value="PNX86873.1"/>
    <property type="molecule type" value="Genomic_DNA"/>
</dbReference>
<name>A0A2K3M7Y2_TRIPR</name>
<dbReference type="PANTHER" id="PTHR36766:SF40">
    <property type="entry name" value="DISEASE RESISTANCE PROTEIN RGA3"/>
    <property type="match status" value="1"/>
</dbReference>
<evidence type="ECO:0000259" key="5">
    <source>
        <dbReference type="Pfam" id="PF00931"/>
    </source>
</evidence>
<organism evidence="7 8">
    <name type="scientific">Trifolium pratense</name>
    <name type="common">Red clover</name>
    <dbReference type="NCBI Taxonomy" id="57577"/>
    <lineage>
        <taxon>Eukaryota</taxon>
        <taxon>Viridiplantae</taxon>
        <taxon>Streptophyta</taxon>
        <taxon>Embryophyta</taxon>
        <taxon>Tracheophyta</taxon>
        <taxon>Spermatophyta</taxon>
        <taxon>Magnoliopsida</taxon>
        <taxon>eudicotyledons</taxon>
        <taxon>Gunneridae</taxon>
        <taxon>Pentapetalae</taxon>
        <taxon>rosids</taxon>
        <taxon>fabids</taxon>
        <taxon>Fabales</taxon>
        <taxon>Fabaceae</taxon>
        <taxon>Papilionoideae</taxon>
        <taxon>50 kb inversion clade</taxon>
        <taxon>NPAAA clade</taxon>
        <taxon>Hologalegina</taxon>
        <taxon>IRL clade</taxon>
        <taxon>Trifolieae</taxon>
        <taxon>Trifolium</taxon>
    </lineage>
</organism>
<evidence type="ECO:0000256" key="2">
    <source>
        <dbReference type="ARBA" id="ARBA00022741"/>
    </source>
</evidence>
<dbReference type="Gene3D" id="1.10.8.430">
    <property type="entry name" value="Helical domain of apoptotic protease-activating factors"/>
    <property type="match status" value="1"/>
</dbReference>
<dbReference type="AlphaFoldDB" id="A0A2K3M7Y2"/>
<dbReference type="PANTHER" id="PTHR36766">
    <property type="entry name" value="PLANT BROAD-SPECTRUM MILDEW RESISTANCE PROTEIN RPW8"/>
    <property type="match status" value="1"/>
</dbReference>
<evidence type="ECO:0000256" key="3">
    <source>
        <dbReference type="ARBA" id="ARBA00022821"/>
    </source>
</evidence>
<feature type="domain" description="NB-ARC" evidence="5">
    <location>
        <begin position="171"/>
        <end position="358"/>
    </location>
</feature>
<keyword evidence="3" id="KW-0611">Plant defense</keyword>
<dbReference type="Pfam" id="PF18052">
    <property type="entry name" value="Rx_N"/>
    <property type="match status" value="1"/>
</dbReference>
<dbReference type="Pfam" id="PF00931">
    <property type="entry name" value="NB-ARC"/>
    <property type="match status" value="1"/>
</dbReference>
<gene>
    <name evidence="7" type="ORF">L195_g042956</name>
</gene>
<dbReference type="SUPFAM" id="SSF52540">
    <property type="entry name" value="P-loop containing nucleoside triphosphate hydrolases"/>
    <property type="match status" value="1"/>
</dbReference>
<keyword evidence="4" id="KW-0067">ATP-binding</keyword>
<evidence type="ECO:0000313" key="7">
    <source>
        <dbReference type="EMBL" id="PNX86873.1"/>
    </source>
</evidence>
<reference evidence="7 8" key="1">
    <citation type="journal article" date="2014" name="Am. J. Bot.">
        <title>Genome assembly and annotation for red clover (Trifolium pratense; Fabaceae).</title>
        <authorList>
            <person name="Istvanek J."/>
            <person name="Jaros M."/>
            <person name="Krenek A."/>
            <person name="Repkova J."/>
        </authorList>
    </citation>
    <scope>NUCLEOTIDE SEQUENCE [LARGE SCALE GENOMIC DNA]</scope>
    <source>
        <strain evidence="8">cv. Tatra</strain>
        <tissue evidence="7">Young leaves</tissue>
    </source>
</reference>
<dbReference type="InterPro" id="IPR041118">
    <property type="entry name" value="Rx_N"/>
</dbReference>
<keyword evidence="2" id="KW-0547">Nucleotide-binding</keyword>
<dbReference type="FunFam" id="3.40.50.300:FF:001091">
    <property type="entry name" value="Probable disease resistance protein At1g61300"/>
    <property type="match status" value="1"/>
</dbReference>
<dbReference type="GO" id="GO:0006952">
    <property type="term" value="P:defense response"/>
    <property type="evidence" value="ECO:0007669"/>
    <property type="project" value="UniProtKB-KW"/>
</dbReference>
<reference evidence="7 8" key="2">
    <citation type="journal article" date="2017" name="Front. Plant Sci.">
        <title>Gene Classification and Mining of Molecular Markers Useful in Red Clover (Trifolium pratense) Breeding.</title>
        <authorList>
            <person name="Istvanek J."/>
            <person name="Dluhosova J."/>
            <person name="Dluhos P."/>
            <person name="Patkova L."/>
            <person name="Nedelnik J."/>
            <person name="Repkova J."/>
        </authorList>
    </citation>
    <scope>NUCLEOTIDE SEQUENCE [LARGE SCALE GENOMIC DNA]</scope>
    <source>
        <strain evidence="8">cv. Tatra</strain>
        <tissue evidence="7">Young leaves</tissue>
    </source>
</reference>
<accession>A0A2K3M7Y2</accession>
<feature type="domain" description="Disease resistance N-terminal" evidence="6">
    <location>
        <begin position="13"/>
        <end position="101"/>
    </location>
</feature>
<dbReference type="InterPro" id="IPR042197">
    <property type="entry name" value="Apaf_helical"/>
</dbReference>
<feature type="non-terminal residue" evidence="7">
    <location>
        <position position="406"/>
    </location>
</feature>
<dbReference type="InterPro" id="IPR027417">
    <property type="entry name" value="P-loop_NTPase"/>
</dbReference>
<dbReference type="GO" id="GO:0005524">
    <property type="term" value="F:ATP binding"/>
    <property type="evidence" value="ECO:0007669"/>
    <property type="project" value="UniProtKB-KW"/>
</dbReference>
<dbReference type="Gene3D" id="3.40.50.300">
    <property type="entry name" value="P-loop containing nucleotide triphosphate hydrolases"/>
    <property type="match status" value="1"/>
</dbReference>